<dbReference type="EMBL" id="BAABBN010000004">
    <property type="protein sequence ID" value="GAA3919429.1"/>
    <property type="molecule type" value="Genomic_DNA"/>
</dbReference>
<dbReference type="PROSITE" id="PS51257">
    <property type="entry name" value="PROKAR_LIPOPROTEIN"/>
    <property type="match status" value="1"/>
</dbReference>
<accession>A0ABP7MFJ9</accession>
<dbReference type="Proteomes" id="UP001501565">
    <property type="component" value="Unassembled WGS sequence"/>
</dbReference>
<dbReference type="InterPro" id="IPR011042">
    <property type="entry name" value="6-blade_b-propeller_TolB-like"/>
</dbReference>
<evidence type="ECO:0000313" key="1">
    <source>
        <dbReference type="EMBL" id="GAA3919429.1"/>
    </source>
</evidence>
<dbReference type="SUPFAM" id="SSF63829">
    <property type="entry name" value="Calcium-dependent phosphotriesterase"/>
    <property type="match status" value="1"/>
</dbReference>
<name>A0ABP7MFJ9_9GAMM</name>
<dbReference type="RefSeq" id="WP_344796792.1">
    <property type="nucleotide sequence ID" value="NZ_BAABBN010000004.1"/>
</dbReference>
<gene>
    <name evidence="1" type="ORF">GCM10022277_13560</name>
</gene>
<dbReference type="Gene3D" id="2.120.10.30">
    <property type="entry name" value="TolB, C-terminal domain"/>
    <property type="match status" value="1"/>
</dbReference>
<protein>
    <submittedName>
        <fullName evidence="1">Uncharacterized protein</fullName>
    </submittedName>
</protein>
<evidence type="ECO:0000313" key="2">
    <source>
        <dbReference type="Proteomes" id="UP001501565"/>
    </source>
</evidence>
<proteinExistence type="predicted"/>
<reference evidence="2" key="1">
    <citation type="journal article" date="2019" name="Int. J. Syst. Evol. Microbiol.">
        <title>The Global Catalogue of Microorganisms (GCM) 10K type strain sequencing project: providing services to taxonomists for standard genome sequencing and annotation.</title>
        <authorList>
            <consortium name="The Broad Institute Genomics Platform"/>
            <consortium name="The Broad Institute Genome Sequencing Center for Infectious Disease"/>
            <person name="Wu L."/>
            <person name="Ma J."/>
        </authorList>
    </citation>
    <scope>NUCLEOTIDE SEQUENCE [LARGE SCALE GENOMIC DNA]</scope>
    <source>
        <strain evidence="2">JCM 17551</strain>
    </source>
</reference>
<sequence>MNFPKAIAIASLAAAMTGCIDKHNVTQIGDAENILFLEDGRLLVSGGNNIYQVSGNGNDFTPTPLYVDESGKALKCNFTGIAQHGDWVISSCVETKWLIFTNNHLLAANVNDSDFKFNVITPSKNDVYDQLALPNGIAFTKDGSLLVADYNLFATSGIAKLTLDFSGPQPFISSLEEDFIGVNHGLSSPNGVRTDDNYVYVSNGNAVKRYAFAEDGTVPTTIEINGLAEPNETLMWKGSLATIVDDIMPYCGGVALTSYLNGSVKYVKRQFNHTTGQEEFVEIADTGALAFNSPSSIAIGQPPLFSGYDLLVTEKGLLQEKNSSFGNRLSTATMPFDLNSANACDIVASLD</sequence>
<keyword evidence="2" id="KW-1185">Reference proteome</keyword>
<comment type="caution">
    <text evidence="1">The sequence shown here is derived from an EMBL/GenBank/DDBJ whole genome shotgun (WGS) entry which is preliminary data.</text>
</comment>
<organism evidence="1 2">
    <name type="scientific">Litoribacillus peritrichatus</name>
    <dbReference type="NCBI Taxonomy" id="718191"/>
    <lineage>
        <taxon>Bacteria</taxon>
        <taxon>Pseudomonadati</taxon>
        <taxon>Pseudomonadota</taxon>
        <taxon>Gammaproteobacteria</taxon>
        <taxon>Oceanospirillales</taxon>
        <taxon>Oceanospirillaceae</taxon>
        <taxon>Litoribacillus</taxon>
    </lineage>
</organism>